<comment type="caution">
    <text evidence="1">The sequence shown here is derived from an EMBL/GenBank/DDBJ whole genome shotgun (WGS) entry which is preliminary data.</text>
</comment>
<sequence>MREINLMHTYFNELLGWGAWQSIDPTNKEEQLGDRLKYIRKILVPETRGTLKNDLNRAADGIERAIDENDTKHLLVTHRIFHDLDVVMNDIVVDVYWGVTETYGK</sequence>
<evidence type="ECO:0000313" key="2">
    <source>
        <dbReference type="Proteomes" id="UP001649381"/>
    </source>
</evidence>
<gene>
    <name evidence="1" type="ORF">L2716_01005</name>
</gene>
<dbReference type="Proteomes" id="UP001649381">
    <property type="component" value="Unassembled WGS sequence"/>
</dbReference>
<protein>
    <submittedName>
        <fullName evidence="1">Uncharacterized protein</fullName>
    </submittedName>
</protein>
<evidence type="ECO:0000313" key="1">
    <source>
        <dbReference type="EMBL" id="MCF6136287.1"/>
    </source>
</evidence>
<keyword evidence="2" id="KW-1185">Reference proteome</keyword>
<reference evidence="1 2" key="1">
    <citation type="submission" date="2022-01" db="EMBL/GenBank/DDBJ databases">
        <title>Alkalihalobacillus sp. EGI L200015, a novel bacterium isolated from a salt lake sediment.</title>
        <authorList>
            <person name="Gao L."/>
            <person name="Fang B.-Z."/>
            <person name="Li W.-J."/>
        </authorList>
    </citation>
    <scope>NUCLEOTIDE SEQUENCE [LARGE SCALE GENOMIC DNA]</scope>
    <source>
        <strain evidence="1 2">KCTC 12718</strain>
    </source>
</reference>
<proteinExistence type="predicted"/>
<dbReference type="RefSeq" id="WP_236330717.1">
    <property type="nucleotide sequence ID" value="NZ_JAKIJS010000001.1"/>
</dbReference>
<accession>A0ABS9GTX2</accession>
<organism evidence="1 2">
    <name type="scientific">Pseudalkalibacillus berkeleyi</name>
    <dbReference type="NCBI Taxonomy" id="1069813"/>
    <lineage>
        <taxon>Bacteria</taxon>
        <taxon>Bacillati</taxon>
        <taxon>Bacillota</taxon>
        <taxon>Bacilli</taxon>
        <taxon>Bacillales</taxon>
        <taxon>Fictibacillaceae</taxon>
        <taxon>Pseudalkalibacillus</taxon>
    </lineage>
</organism>
<dbReference type="EMBL" id="JAKIJS010000001">
    <property type="protein sequence ID" value="MCF6136287.1"/>
    <property type="molecule type" value="Genomic_DNA"/>
</dbReference>
<name>A0ABS9GTX2_9BACL</name>